<comment type="caution">
    <text evidence="4">The sequence shown here is derived from an EMBL/GenBank/DDBJ whole genome shotgun (WGS) entry which is preliminary data.</text>
</comment>
<dbReference type="AlphaFoldDB" id="A0A1R2AWV6"/>
<sequence>MGTCAFMNNKTTKSVFEPVSLNRPKEKTPITPGLNICFEPKRPKLKKKTEYPREDFQVEGFFPSLSEEPFAEKLLTYKGNSKSKENFAHSNISISCRRGLKEGFNQDNFFLVSKTHLLIAGVFDGHGPYGHIVTSLARKLLPQYLISDSEIYNNPILSLENSFRKTQEEIVQKCIKTGNNCFISGCSAAVILIINSSLYTAHIGNCRVYLSKILQTNLITVPLTKDHDFQDSNENLRIRNFLSVSMPLAKSHLESKVFLEKTHRKNISVLENLDKDYSSCPSSLIVTRAFGDLKNVEFGVISEPFVSENILFGNEVAVILCTEGTWKYVKTTEISKIIKDHEIENSGNVLANLAWSKWIEQCLDFVEDITNIVISL</sequence>
<evidence type="ECO:0000259" key="3">
    <source>
        <dbReference type="PROSITE" id="PS51746"/>
    </source>
</evidence>
<evidence type="ECO:0000256" key="2">
    <source>
        <dbReference type="ARBA" id="ARBA00023136"/>
    </source>
</evidence>
<organism evidence="4 5">
    <name type="scientific">Stentor coeruleus</name>
    <dbReference type="NCBI Taxonomy" id="5963"/>
    <lineage>
        <taxon>Eukaryota</taxon>
        <taxon>Sar</taxon>
        <taxon>Alveolata</taxon>
        <taxon>Ciliophora</taxon>
        <taxon>Postciliodesmatophora</taxon>
        <taxon>Heterotrichea</taxon>
        <taxon>Heterotrichida</taxon>
        <taxon>Stentoridae</taxon>
        <taxon>Stentor</taxon>
    </lineage>
</organism>
<comment type="subcellular location">
    <subcellularLocation>
        <location evidence="1">Membrane</location>
    </subcellularLocation>
</comment>
<dbReference type="CDD" id="cd00143">
    <property type="entry name" value="PP2Cc"/>
    <property type="match status" value="1"/>
</dbReference>
<proteinExistence type="predicted"/>
<dbReference type="Proteomes" id="UP000187209">
    <property type="component" value="Unassembled WGS sequence"/>
</dbReference>
<evidence type="ECO:0000313" key="5">
    <source>
        <dbReference type="Proteomes" id="UP000187209"/>
    </source>
</evidence>
<dbReference type="Gene3D" id="3.60.40.10">
    <property type="entry name" value="PPM-type phosphatase domain"/>
    <property type="match status" value="1"/>
</dbReference>
<dbReference type="PROSITE" id="PS51746">
    <property type="entry name" value="PPM_2"/>
    <property type="match status" value="1"/>
</dbReference>
<name>A0A1R2AWV6_9CILI</name>
<feature type="domain" description="PPM-type phosphatase" evidence="3">
    <location>
        <begin position="91"/>
        <end position="376"/>
    </location>
</feature>
<protein>
    <recommendedName>
        <fullName evidence="3">PPM-type phosphatase domain-containing protein</fullName>
    </recommendedName>
</protein>
<dbReference type="GO" id="GO:0004722">
    <property type="term" value="F:protein serine/threonine phosphatase activity"/>
    <property type="evidence" value="ECO:0007669"/>
    <property type="project" value="InterPro"/>
</dbReference>
<evidence type="ECO:0000256" key="1">
    <source>
        <dbReference type="ARBA" id="ARBA00004370"/>
    </source>
</evidence>
<dbReference type="InterPro" id="IPR001932">
    <property type="entry name" value="PPM-type_phosphatase-like_dom"/>
</dbReference>
<dbReference type="Pfam" id="PF00481">
    <property type="entry name" value="PP2C"/>
    <property type="match status" value="1"/>
</dbReference>
<dbReference type="GO" id="GO:0016020">
    <property type="term" value="C:membrane"/>
    <property type="evidence" value="ECO:0007669"/>
    <property type="project" value="UniProtKB-SubCell"/>
</dbReference>
<dbReference type="PANTHER" id="PTHR47992">
    <property type="entry name" value="PROTEIN PHOSPHATASE"/>
    <property type="match status" value="1"/>
</dbReference>
<keyword evidence="2" id="KW-0472">Membrane</keyword>
<dbReference type="EMBL" id="MPUH01001254">
    <property type="protein sequence ID" value="OMJ68996.1"/>
    <property type="molecule type" value="Genomic_DNA"/>
</dbReference>
<dbReference type="SMART" id="SM00332">
    <property type="entry name" value="PP2Cc"/>
    <property type="match status" value="1"/>
</dbReference>
<accession>A0A1R2AWV6</accession>
<gene>
    <name evidence="4" type="ORF">SteCoe_33404</name>
</gene>
<dbReference type="OrthoDB" id="416093at2759"/>
<evidence type="ECO:0000313" key="4">
    <source>
        <dbReference type="EMBL" id="OMJ68996.1"/>
    </source>
</evidence>
<dbReference type="InterPro" id="IPR015655">
    <property type="entry name" value="PP2C"/>
</dbReference>
<reference evidence="4 5" key="1">
    <citation type="submission" date="2016-11" db="EMBL/GenBank/DDBJ databases">
        <title>The macronuclear genome of Stentor coeruleus: a giant cell with tiny introns.</title>
        <authorList>
            <person name="Slabodnick M."/>
            <person name="Ruby J.G."/>
            <person name="Reiff S.B."/>
            <person name="Swart E.C."/>
            <person name="Gosai S."/>
            <person name="Prabakaran S."/>
            <person name="Witkowska E."/>
            <person name="Larue G.E."/>
            <person name="Fisher S."/>
            <person name="Freeman R.M."/>
            <person name="Gunawardena J."/>
            <person name="Chu W."/>
            <person name="Stover N.A."/>
            <person name="Gregory B.D."/>
            <person name="Nowacki M."/>
            <person name="Derisi J."/>
            <person name="Roy S.W."/>
            <person name="Marshall W.F."/>
            <person name="Sood P."/>
        </authorList>
    </citation>
    <scope>NUCLEOTIDE SEQUENCE [LARGE SCALE GENOMIC DNA]</scope>
    <source>
        <strain evidence="4">WM001</strain>
    </source>
</reference>
<dbReference type="SUPFAM" id="SSF81606">
    <property type="entry name" value="PP2C-like"/>
    <property type="match status" value="1"/>
</dbReference>
<keyword evidence="5" id="KW-1185">Reference proteome</keyword>
<dbReference type="InterPro" id="IPR036457">
    <property type="entry name" value="PPM-type-like_dom_sf"/>
</dbReference>